<gene>
    <name evidence="2" type="primary">KAP115</name>
    <name evidence="2" type="ORF">SNAT2548_LOCUS6937</name>
</gene>
<dbReference type="GO" id="GO:0019894">
    <property type="term" value="F:kinesin binding"/>
    <property type="evidence" value="ECO:0007669"/>
    <property type="project" value="InterPro"/>
</dbReference>
<dbReference type="GO" id="GO:0044782">
    <property type="term" value="P:cilium organization"/>
    <property type="evidence" value="ECO:0007669"/>
    <property type="project" value="TreeGrafter"/>
</dbReference>
<dbReference type="SMART" id="SM00185">
    <property type="entry name" value="ARM"/>
    <property type="match status" value="3"/>
</dbReference>
<dbReference type="GO" id="GO:0035869">
    <property type="term" value="C:ciliary transition zone"/>
    <property type="evidence" value="ECO:0007669"/>
    <property type="project" value="TreeGrafter"/>
</dbReference>
<dbReference type="SMART" id="SM01297">
    <property type="entry name" value="KAP"/>
    <property type="match status" value="1"/>
</dbReference>
<evidence type="ECO:0000313" key="2">
    <source>
        <dbReference type="EMBL" id="CAE7209702.1"/>
    </source>
</evidence>
<dbReference type="InterPro" id="IPR000225">
    <property type="entry name" value="Armadillo"/>
</dbReference>
<dbReference type="Proteomes" id="UP000604046">
    <property type="component" value="Unassembled WGS sequence"/>
</dbReference>
<dbReference type="EMBL" id="CAJNDS010000473">
    <property type="protein sequence ID" value="CAE7209702.1"/>
    <property type="molecule type" value="Genomic_DNA"/>
</dbReference>
<feature type="coiled-coil region" evidence="1">
    <location>
        <begin position="79"/>
        <end position="106"/>
    </location>
</feature>
<keyword evidence="1" id="KW-0175">Coiled coil</keyword>
<dbReference type="InterPro" id="IPR011989">
    <property type="entry name" value="ARM-like"/>
</dbReference>
<dbReference type="Gene3D" id="1.25.10.10">
    <property type="entry name" value="Leucine-rich Repeat Variant"/>
    <property type="match status" value="1"/>
</dbReference>
<dbReference type="PANTHER" id="PTHR15605">
    <property type="entry name" value="KINESIN-ASSOCIATED PROTEINS"/>
    <property type="match status" value="1"/>
</dbReference>
<proteinExistence type="predicted"/>
<reference evidence="2" key="1">
    <citation type="submission" date="2021-02" db="EMBL/GenBank/DDBJ databases">
        <authorList>
            <person name="Dougan E. K."/>
            <person name="Rhodes N."/>
            <person name="Thang M."/>
            <person name="Chan C."/>
        </authorList>
    </citation>
    <scope>NUCLEOTIDE SEQUENCE</scope>
</reference>
<organism evidence="2 3">
    <name type="scientific">Symbiodinium natans</name>
    <dbReference type="NCBI Taxonomy" id="878477"/>
    <lineage>
        <taxon>Eukaryota</taxon>
        <taxon>Sar</taxon>
        <taxon>Alveolata</taxon>
        <taxon>Dinophyceae</taxon>
        <taxon>Suessiales</taxon>
        <taxon>Symbiodiniaceae</taxon>
        <taxon>Symbiodinium</taxon>
    </lineage>
</organism>
<dbReference type="OrthoDB" id="10265679at2759"/>
<sequence length="633" mass="72235">MEKKVIGVKHILRVCTEPTNLEILAEHENLLQVLSRELRENSKKSSDLCVVSVCVFLCFSHFSQFHPVLMQNQCGDVTMRVLEYESQRAQVRKEDMERRQKRVQELEDCTAEDKKLLAKDEKKYKLQLRKQNKLMHISLSVLLNLAEEISIEKKMVNRKMPTLLLQLLDRSQEDLLLVVLTFLKKLSVFEENKDQIAVPQTLNNLVRLAQNPNARISLLALRLLFNLSFDERVRAALVESGIIKLLVDLLKNPPFRHIVLRLLYHFSMDDRCKSLMAYHRDGMIMLLQLVVHFPEPRVGKDLVALMVNLAAHARAAEVIVQSGLFPAIVLRVLKHRDPLLCKVIRHVASHQGVLEQMYELLQSEDVRMAKWMHEFVRMAVCSVDNPDMLVEVLGTLANVTLEEVPWAELCEAGLLELLTRLLVPSFSEDDVVLECVLLASNLACCPESAQHIAGSRLPALMQDLLVEKREDEEIVVQLLFTFHCLLLHDEVREFVLQETELAPCIMRFARARNPAVLEYATALLQIVATTNDAPGTEDGTPAWVEQIKAFRFEQHNPEWCRCVNRELSGGTGMSPGGAYGGYYDEHEGSGVEDEEEFAFHWAGVDAADPRDLAKRDWANQDFAKLSHSSRWQT</sequence>
<evidence type="ECO:0000256" key="1">
    <source>
        <dbReference type="SAM" id="Coils"/>
    </source>
</evidence>
<name>A0A812JSC6_9DINO</name>
<dbReference type="AlphaFoldDB" id="A0A812JSC6"/>
<keyword evidence="3" id="KW-1185">Reference proteome</keyword>
<dbReference type="GO" id="GO:0007018">
    <property type="term" value="P:microtubule-based movement"/>
    <property type="evidence" value="ECO:0007669"/>
    <property type="project" value="TreeGrafter"/>
</dbReference>
<evidence type="ECO:0000313" key="3">
    <source>
        <dbReference type="Proteomes" id="UP000604046"/>
    </source>
</evidence>
<dbReference type="GO" id="GO:0005930">
    <property type="term" value="C:axoneme"/>
    <property type="evidence" value="ECO:0007669"/>
    <property type="project" value="TreeGrafter"/>
</dbReference>
<dbReference type="InterPro" id="IPR016024">
    <property type="entry name" value="ARM-type_fold"/>
</dbReference>
<comment type="caution">
    <text evidence="2">The sequence shown here is derived from an EMBL/GenBank/DDBJ whole genome shotgun (WGS) entry which is preliminary data.</text>
</comment>
<dbReference type="SUPFAM" id="SSF48371">
    <property type="entry name" value="ARM repeat"/>
    <property type="match status" value="1"/>
</dbReference>
<dbReference type="InterPro" id="IPR008658">
    <property type="entry name" value="KAP3"/>
</dbReference>
<accession>A0A812JSC6</accession>
<dbReference type="GO" id="GO:0016939">
    <property type="term" value="C:kinesin II complex"/>
    <property type="evidence" value="ECO:0007669"/>
    <property type="project" value="TreeGrafter"/>
</dbReference>
<dbReference type="PANTHER" id="PTHR15605:SF2">
    <property type="entry name" value="KINESIN-ASSOCIATED PROTEIN 3"/>
    <property type="match status" value="1"/>
</dbReference>
<dbReference type="Pfam" id="PF05804">
    <property type="entry name" value="KAP"/>
    <property type="match status" value="1"/>
</dbReference>
<protein>
    <submittedName>
        <fullName evidence="2">KAP115 protein</fullName>
    </submittedName>
</protein>